<dbReference type="Pfam" id="PF13508">
    <property type="entry name" value="Acetyltransf_7"/>
    <property type="match status" value="1"/>
</dbReference>
<proteinExistence type="predicted"/>
<dbReference type="InterPro" id="IPR010181">
    <property type="entry name" value="CGCAxxGCC_motif"/>
</dbReference>
<dbReference type="InterPro" id="IPR000182">
    <property type="entry name" value="GNAT_dom"/>
</dbReference>
<comment type="caution">
    <text evidence="2">The sequence shown here is derived from an EMBL/GenBank/DDBJ whole genome shotgun (WGS) entry which is preliminary data.</text>
</comment>
<accession>A0ABQ0B7L7</accession>
<dbReference type="SUPFAM" id="SSF55729">
    <property type="entry name" value="Acyl-CoA N-acyltransferases (Nat)"/>
    <property type="match status" value="1"/>
</dbReference>
<reference evidence="2 3" key="1">
    <citation type="submission" date="2024-04" db="EMBL/GenBank/DDBJ databases">
        <title>Defined microbial consortia suppress multidrug-resistant proinflammatory Enterobacteriaceae via ecological control.</title>
        <authorList>
            <person name="Furuichi M."/>
            <person name="Kawaguchi T."/>
            <person name="Pust M."/>
            <person name="Yasuma K."/>
            <person name="Plichta D."/>
            <person name="Hasegawa N."/>
            <person name="Ohya T."/>
            <person name="Bhattarai S."/>
            <person name="Sasajima S."/>
            <person name="Aoto Y."/>
            <person name="Tuganbaev T."/>
            <person name="Yaginuma M."/>
            <person name="Ueda M."/>
            <person name="Okahashi N."/>
            <person name="Amafuji K."/>
            <person name="Kiridooshi Y."/>
            <person name="Sugita K."/>
            <person name="Strazar M."/>
            <person name="Skelly A."/>
            <person name="Suda W."/>
            <person name="Hattori M."/>
            <person name="Nakamoto N."/>
            <person name="Caballero S."/>
            <person name="Norman J."/>
            <person name="Olle B."/>
            <person name="Tanoue T."/>
            <person name="Arita M."/>
            <person name="Bucci V."/>
            <person name="Atarashi K."/>
            <person name="Xavier R."/>
            <person name="Honda K."/>
        </authorList>
    </citation>
    <scope>NUCLEOTIDE SEQUENCE [LARGE SCALE GENOMIC DNA]</scope>
    <source>
        <strain evidence="3">k04-0078-D8-1</strain>
    </source>
</reference>
<gene>
    <name evidence="2" type="ORF">K040078D81_15670</name>
</gene>
<evidence type="ECO:0000259" key="1">
    <source>
        <dbReference type="PROSITE" id="PS51186"/>
    </source>
</evidence>
<dbReference type="EMBL" id="BAABYW010000001">
    <property type="protein sequence ID" value="GAA6407450.1"/>
    <property type="molecule type" value="Genomic_DNA"/>
</dbReference>
<dbReference type="CDD" id="cd04301">
    <property type="entry name" value="NAT_SF"/>
    <property type="match status" value="1"/>
</dbReference>
<dbReference type="Pfam" id="PF09719">
    <property type="entry name" value="C_GCAxxG_C_C"/>
    <property type="match status" value="1"/>
</dbReference>
<sequence>MTEKRINEIVHKLYWEQDVNCAGTMLRCLGEAFQVKLDRQVLSAAAGMHGAGGYRAQCGLVEGVLLFIGIYCELTGKDSGEAAKYCYEYAESFTDRFGSLRCFDLRPGGFTEQDPPHLCEKLTCEAVLFACEFIGNRMGGEPVADAWQTDVDDMILRMAGREDCEALTEMRMAFLEDEHGCLACEKDAVMRRQILRYLDSHLGQDLYAFTAVDRCGNMAASAFLMIAERPAMPDCLSGKAGTVFNVYTKPGYRRQGMAYRLMEMLLKKAEEAGVTYVDLKATKDGYELYRKLGFKENTSVYTDMRYWVEKNVDG</sequence>
<dbReference type="Proteomes" id="UP001600943">
    <property type="component" value="Unassembled WGS sequence"/>
</dbReference>
<dbReference type="InterPro" id="IPR016181">
    <property type="entry name" value="Acyl_CoA_acyltransferase"/>
</dbReference>
<dbReference type="Gene3D" id="3.40.630.30">
    <property type="match status" value="1"/>
</dbReference>
<evidence type="ECO:0000313" key="3">
    <source>
        <dbReference type="Proteomes" id="UP001600943"/>
    </source>
</evidence>
<protein>
    <recommendedName>
        <fullName evidence="1">N-acetyltransferase domain-containing protein</fullName>
    </recommendedName>
</protein>
<evidence type="ECO:0000313" key="2">
    <source>
        <dbReference type="EMBL" id="GAA6407450.1"/>
    </source>
</evidence>
<dbReference type="RefSeq" id="WP_390404376.1">
    <property type="nucleotide sequence ID" value="NZ_BAABYW010000001.1"/>
</dbReference>
<feature type="domain" description="N-acetyltransferase" evidence="1">
    <location>
        <begin position="154"/>
        <end position="313"/>
    </location>
</feature>
<dbReference type="PROSITE" id="PS51186">
    <property type="entry name" value="GNAT"/>
    <property type="match status" value="1"/>
</dbReference>
<keyword evidence="3" id="KW-1185">Reference proteome</keyword>
<name>A0ABQ0B7L7_9FIRM</name>
<organism evidence="2 3">
    <name type="scientific">Blautia hominis</name>
    <dbReference type="NCBI Taxonomy" id="2025493"/>
    <lineage>
        <taxon>Bacteria</taxon>
        <taxon>Bacillati</taxon>
        <taxon>Bacillota</taxon>
        <taxon>Clostridia</taxon>
        <taxon>Lachnospirales</taxon>
        <taxon>Lachnospiraceae</taxon>
        <taxon>Blautia</taxon>
    </lineage>
</organism>